<feature type="transmembrane region" description="Helical" evidence="1">
    <location>
        <begin position="58"/>
        <end position="82"/>
    </location>
</feature>
<keyword evidence="1" id="KW-0472">Membrane</keyword>
<keyword evidence="1" id="KW-1133">Transmembrane helix</keyword>
<gene>
    <name evidence="2" type="ORF">HHL01_04980</name>
</gene>
<proteinExistence type="predicted"/>
<organism evidence="2 3">
    <name type="scientific">Pseudoalteromonas arctica</name>
    <dbReference type="NCBI Taxonomy" id="394751"/>
    <lineage>
        <taxon>Bacteria</taxon>
        <taxon>Pseudomonadati</taxon>
        <taxon>Pseudomonadota</taxon>
        <taxon>Gammaproteobacteria</taxon>
        <taxon>Alteromonadales</taxon>
        <taxon>Pseudoalteromonadaceae</taxon>
        <taxon>Pseudoalteromonas</taxon>
    </lineage>
</organism>
<dbReference type="Proteomes" id="UP000519126">
    <property type="component" value="Unassembled WGS sequence"/>
</dbReference>
<evidence type="ECO:0000313" key="2">
    <source>
        <dbReference type="EMBL" id="NMF47530.1"/>
    </source>
</evidence>
<keyword evidence="1" id="KW-0812">Transmembrane</keyword>
<dbReference type="AlphaFoldDB" id="A0A7X9U4N4"/>
<feature type="transmembrane region" description="Helical" evidence="1">
    <location>
        <begin position="6"/>
        <end position="26"/>
    </location>
</feature>
<dbReference type="RefSeq" id="WP_170071255.1">
    <property type="nucleotide sequence ID" value="NZ_JABBCX010000002.1"/>
</dbReference>
<dbReference type="EMBL" id="JABBCX010000002">
    <property type="protein sequence ID" value="NMF47530.1"/>
    <property type="molecule type" value="Genomic_DNA"/>
</dbReference>
<protein>
    <recommendedName>
        <fullName evidence="4">DUF4064 domain-containing protein</fullName>
    </recommendedName>
</protein>
<comment type="caution">
    <text evidence="2">The sequence shown here is derived from an EMBL/GenBank/DDBJ whole genome shotgun (WGS) entry which is preliminary data.</text>
</comment>
<evidence type="ECO:0000313" key="3">
    <source>
        <dbReference type="Proteomes" id="UP000519126"/>
    </source>
</evidence>
<evidence type="ECO:0008006" key="4">
    <source>
        <dbReference type="Google" id="ProtNLM"/>
    </source>
</evidence>
<reference evidence="2 3" key="1">
    <citation type="submission" date="2020-04" db="EMBL/GenBank/DDBJ databases">
        <title>Genome Sequencing and Assembley of Pseudoalteromonas artica.</title>
        <authorList>
            <person name="Akerly B."/>
            <person name="Cook G."/>
        </authorList>
    </citation>
    <scope>NUCLEOTIDE SEQUENCE [LARGE SCALE GENOMIC DNA]</scope>
    <source>
        <strain evidence="2 3">NEC-BIFX-0059</strain>
    </source>
</reference>
<evidence type="ECO:0000256" key="1">
    <source>
        <dbReference type="SAM" id="Phobius"/>
    </source>
</evidence>
<feature type="transmembrane region" description="Helical" evidence="1">
    <location>
        <begin position="88"/>
        <end position="120"/>
    </location>
</feature>
<sequence>MNKETIGKYVAVLGLLLFWAPLWGIVDSYLIMSSSFQEITLFGSNEPKISQEEMSSTALSTVTGFILFLVALCFLTFSVVGLNYRTKWLFWALIIYSTLLLFMFPVGTVLGVTVLAALVLNRKKFGLDGDVTKPLTK</sequence>
<name>A0A7X9U4N4_9GAMM</name>
<accession>A0A7X9U4N4</accession>